<sequence length="171" mass="20020">MVCPDGHIIDIYGLYEATKSDATILSEIMKNPSDSFHWFFHENDVLLLNRGFRDCIEDVETFGYSAYIYLKMNYHLCVVSWYSLEYQLTTQQANDSRKVTMCRWVVETINGRLKNQFRQLRSQYFNVAASHLFDEIRIAAALLNAFGVPLKDYRLTEQIINRIPHLTLPII</sequence>
<organism evidence="4 5">
    <name type="scientific">Spodoptera exigua</name>
    <name type="common">Beet armyworm</name>
    <name type="synonym">Noctua fulgens</name>
    <dbReference type="NCBI Taxonomy" id="7107"/>
    <lineage>
        <taxon>Eukaryota</taxon>
        <taxon>Metazoa</taxon>
        <taxon>Ecdysozoa</taxon>
        <taxon>Arthropoda</taxon>
        <taxon>Hexapoda</taxon>
        <taxon>Insecta</taxon>
        <taxon>Pterygota</taxon>
        <taxon>Neoptera</taxon>
        <taxon>Endopterygota</taxon>
        <taxon>Lepidoptera</taxon>
        <taxon>Glossata</taxon>
        <taxon>Ditrysia</taxon>
        <taxon>Noctuoidea</taxon>
        <taxon>Noctuidae</taxon>
        <taxon>Amphipyrinae</taxon>
        <taxon>Spodoptera</taxon>
    </lineage>
</organism>
<evidence type="ECO:0000256" key="2">
    <source>
        <dbReference type="ARBA" id="ARBA00022723"/>
    </source>
</evidence>
<evidence type="ECO:0000313" key="5">
    <source>
        <dbReference type="Proteomes" id="UP000814243"/>
    </source>
</evidence>
<gene>
    <name evidence="4" type="ORF">HF086_012594</name>
</gene>
<protein>
    <recommendedName>
        <fullName evidence="3">DDE Tnp4 domain-containing protein</fullName>
    </recommendedName>
</protein>
<dbReference type="AlphaFoldDB" id="A0A922MGI7"/>
<feature type="domain" description="DDE Tnp4" evidence="3">
    <location>
        <begin position="2"/>
        <end position="144"/>
    </location>
</feature>
<proteinExistence type="predicted"/>
<accession>A0A922MGI7</accession>
<dbReference type="GO" id="GO:0046872">
    <property type="term" value="F:metal ion binding"/>
    <property type="evidence" value="ECO:0007669"/>
    <property type="project" value="UniProtKB-KW"/>
</dbReference>
<dbReference type="EMBL" id="JACEFF010000506">
    <property type="protein sequence ID" value="KAH9636329.1"/>
    <property type="molecule type" value="Genomic_DNA"/>
</dbReference>
<comment type="caution">
    <text evidence="4">The sequence shown here is derived from an EMBL/GenBank/DDBJ whole genome shotgun (WGS) entry which is preliminary data.</text>
</comment>
<dbReference type="Pfam" id="PF13359">
    <property type="entry name" value="DDE_Tnp_4"/>
    <property type="match status" value="1"/>
</dbReference>
<keyword evidence="2" id="KW-0479">Metal-binding</keyword>
<dbReference type="Proteomes" id="UP000814243">
    <property type="component" value="Unassembled WGS sequence"/>
</dbReference>
<reference evidence="4" key="1">
    <citation type="journal article" date="2021" name="G3 (Bethesda)">
        <title>Genome and transcriptome analysis of the beet armyworm Spodoptera exigua reveals targets for pest control. .</title>
        <authorList>
            <person name="Simon S."/>
            <person name="Breeschoten T."/>
            <person name="Jansen H.J."/>
            <person name="Dirks R.P."/>
            <person name="Schranz M.E."/>
            <person name="Ros V.I.D."/>
        </authorList>
    </citation>
    <scope>NUCLEOTIDE SEQUENCE</scope>
    <source>
        <strain evidence="4">TB_SE_WUR_2020</strain>
    </source>
</reference>
<dbReference type="InterPro" id="IPR027806">
    <property type="entry name" value="HARBI1_dom"/>
</dbReference>
<name>A0A922MGI7_SPOEX</name>
<evidence type="ECO:0000259" key="3">
    <source>
        <dbReference type="Pfam" id="PF13359"/>
    </source>
</evidence>
<comment type="cofactor">
    <cofactor evidence="1">
        <name>a divalent metal cation</name>
        <dbReference type="ChEBI" id="CHEBI:60240"/>
    </cofactor>
</comment>
<evidence type="ECO:0000313" key="4">
    <source>
        <dbReference type="EMBL" id="KAH9636329.1"/>
    </source>
</evidence>
<evidence type="ECO:0000256" key="1">
    <source>
        <dbReference type="ARBA" id="ARBA00001968"/>
    </source>
</evidence>